<dbReference type="GeneID" id="107887851"/>
<feature type="region of interest" description="Disordered" evidence="2">
    <location>
        <begin position="67"/>
        <end position="89"/>
    </location>
</feature>
<reference evidence="4" key="1">
    <citation type="journal article" date="2020" name="Nat. Genet.">
        <title>Genomic diversifications of five Gossypium allopolyploid species and their impact on cotton improvement.</title>
        <authorList>
            <person name="Chen Z.J."/>
            <person name="Sreedasyam A."/>
            <person name="Ando A."/>
            <person name="Song Q."/>
            <person name="De Santiago L.M."/>
            <person name="Hulse-Kemp A.M."/>
            <person name="Ding M."/>
            <person name="Ye W."/>
            <person name="Kirkbride R.C."/>
            <person name="Jenkins J."/>
            <person name="Plott C."/>
            <person name="Lovell J."/>
            <person name="Lin Y.M."/>
            <person name="Vaughn R."/>
            <person name="Liu B."/>
            <person name="Simpson S."/>
            <person name="Scheffler B.E."/>
            <person name="Wen L."/>
            <person name="Saski C.A."/>
            <person name="Grover C.E."/>
            <person name="Hu G."/>
            <person name="Conover J.L."/>
            <person name="Carlson J.W."/>
            <person name="Shu S."/>
            <person name="Boston L.B."/>
            <person name="Williams M."/>
            <person name="Peterson D.G."/>
            <person name="McGee K."/>
            <person name="Jones D.C."/>
            <person name="Wendel J.F."/>
            <person name="Stelly D.M."/>
            <person name="Grimwood J."/>
            <person name="Schmutz J."/>
        </authorList>
    </citation>
    <scope>NUCLEOTIDE SEQUENCE [LARGE SCALE GENOMIC DNA]</scope>
    <source>
        <strain evidence="4">cv. TM-1</strain>
    </source>
</reference>
<dbReference type="Proteomes" id="UP000818029">
    <property type="component" value="Chromosome A03"/>
</dbReference>
<dbReference type="SMART" id="SM00343">
    <property type="entry name" value="ZnF_C2HC"/>
    <property type="match status" value="1"/>
</dbReference>
<keyword evidence="4" id="KW-1185">Reference proteome</keyword>
<keyword evidence="1" id="KW-0863">Zinc-finger</keyword>
<dbReference type="RefSeq" id="XP_016667565.1">
    <property type="nucleotide sequence ID" value="XM_016812076.1"/>
</dbReference>
<organism evidence="4 5">
    <name type="scientific">Gossypium hirsutum</name>
    <name type="common">Upland cotton</name>
    <name type="synonym">Gossypium mexicanum</name>
    <dbReference type="NCBI Taxonomy" id="3635"/>
    <lineage>
        <taxon>Eukaryota</taxon>
        <taxon>Viridiplantae</taxon>
        <taxon>Streptophyta</taxon>
        <taxon>Embryophyta</taxon>
        <taxon>Tracheophyta</taxon>
        <taxon>Spermatophyta</taxon>
        <taxon>Magnoliopsida</taxon>
        <taxon>eudicotyledons</taxon>
        <taxon>Gunneridae</taxon>
        <taxon>Pentapetalae</taxon>
        <taxon>rosids</taxon>
        <taxon>malvids</taxon>
        <taxon>Malvales</taxon>
        <taxon>Malvaceae</taxon>
        <taxon>Malvoideae</taxon>
        <taxon>Gossypium</taxon>
    </lineage>
</organism>
<dbReference type="GO" id="GO:0003676">
    <property type="term" value="F:nucleic acid binding"/>
    <property type="evidence" value="ECO:0007669"/>
    <property type="project" value="InterPro"/>
</dbReference>
<feature type="region of interest" description="Disordered" evidence="2">
    <location>
        <begin position="129"/>
        <end position="175"/>
    </location>
</feature>
<dbReference type="Pfam" id="PF00098">
    <property type="entry name" value="zf-CCHC"/>
    <property type="match status" value="1"/>
</dbReference>
<dbReference type="SUPFAM" id="SSF56672">
    <property type="entry name" value="DNA/RNA polymerases"/>
    <property type="match status" value="1"/>
</dbReference>
<accession>A0A1U8HNG0</accession>
<dbReference type="Gene3D" id="4.10.60.10">
    <property type="entry name" value="Zinc finger, CCHC-type"/>
    <property type="match status" value="1"/>
</dbReference>
<feature type="compositionally biased region" description="Polar residues" evidence="2">
    <location>
        <begin position="149"/>
        <end position="158"/>
    </location>
</feature>
<feature type="domain" description="CCHC-type" evidence="3">
    <location>
        <begin position="110"/>
        <end position="125"/>
    </location>
</feature>
<dbReference type="InterPro" id="IPR043502">
    <property type="entry name" value="DNA/RNA_pol_sf"/>
</dbReference>
<dbReference type="PANTHER" id="PTHR15503:SF45">
    <property type="entry name" value="RNA-DIRECTED DNA POLYMERASE HOMOLOG"/>
    <property type="match status" value="1"/>
</dbReference>
<feature type="compositionally biased region" description="Basic and acidic residues" evidence="2">
    <location>
        <begin position="159"/>
        <end position="171"/>
    </location>
</feature>
<proteinExistence type="predicted"/>
<keyword evidence="1" id="KW-0479">Metal-binding</keyword>
<evidence type="ECO:0000256" key="1">
    <source>
        <dbReference type="PROSITE-ProRule" id="PRU00047"/>
    </source>
</evidence>
<evidence type="ECO:0000259" key="3">
    <source>
        <dbReference type="PROSITE" id="PS50158"/>
    </source>
</evidence>
<evidence type="ECO:0000313" key="4">
    <source>
        <dbReference type="Proteomes" id="UP000818029"/>
    </source>
</evidence>
<dbReference type="Gene3D" id="3.10.10.10">
    <property type="entry name" value="HIV Type 1 Reverse Transcriptase, subunit A, domain 1"/>
    <property type="match status" value="1"/>
</dbReference>
<keyword evidence="1" id="KW-0862">Zinc</keyword>
<dbReference type="AlphaFoldDB" id="A0A1U8HNG0"/>
<sequence length="333" mass="38103">MTLEFFQEEFRKKYISQRFMDQKRKKFLELKQEFVVLVERACKAEELAKEKRKADLVSRDLKKRQLSKSFQSSSKKSREFTTRSNASTGLGCPQCERCHFGECQGNDRTCFKCVSPDHFVRDCPERTKRRNLQGTRSDSTANKGKPQRNLGSGTSSKSAPKESAMRPEGRAPARTYAIRVTKRPRLLIMDWLTTHDVVVNCGRKSIEQNCENRNVLQVEPDELNGMHAVISFMSTQRCIRKGNEAYLTFVLNIKESNLKIESVPVVCEYLDVFLEELPGLPPIREVDFGINFTAGTVPISIAPYRMAPTKLKELKVQLQELTDKGFVRPSFSS</sequence>
<protein>
    <recommendedName>
        <fullName evidence="3">CCHC-type domain-containing protein</fullName>
    </recommendedName>
</protein>
<dbReference type="InterPro" id="IPR032567">
    <property type="entry name" value="RTL1-rel"/>
</dbReference>
<feature type="compositionally biased region" description="Polar residues" evidence="2">
    <location>
        <begin position="132"/>
        <end position="142"/>
    </location>
</feature>
<gene>
    <name evidence="5" type="primary">LOC107887851</name>
</gene>
<name>A0A1U8HNG0_GOSHI</name>
<dbReference type="GO" id="GO:0008270">
    <property type="term" value="F:zinc ion binding"/>
    <property type="evidence" value="ECO:0007669"/>
    <property type="project" value="UniProtKB-KW"/>
</dbReference>
<evidence type="ECO:0000256" key="2">
    <source>
        <dbReference type="SAM" id="MobiDB-lite"/>
    </source>
</evidence>
<dbReference type="InterPro" id="IPR001878">
    <property type="entry name" value="Znf_CCHC"/>
</dbReference>
<evidence type="ECO:0000313" key="5">
    <source>
        <dbReference type="RefSeq" id="XP_016667565.1"/>
    </source>
</evidence>
<dbReference type="KEGG" id="ghi:107887851"/>
<dbReference type="PaxDb" id="3635-A0A1U8HNG0"/>
<dbReference type="PROSITE" id="PS50158">
    <property type="entry name" value="ZF_CCHC"/>
    <property type="match status" value="1"/>
</dbReference>
<dbReference type="PANTHER" id="PTHR15503">
    <property type="entry name" value="LDOC1 RELATED"/>
    <property type="match status" value="1"/>
</dbReference>
<reference evidence="5" key="2">
    <citation type="submission" date="2025-08" db="UniProtKB">
        <authorList>
            <consortium name="RefSeq"/>
        </authorList>
    </citation>
    <scope>IDENTIFICATION</scope>
</reference>